<dbReference type="GO" id="GO:0004114">
    <property type="term" value="F:3',5'-cyclic-nucleotide phosphodiesterase activity"/>
    <property type="evidence" value="ECO:0007669"/>
    <property type="project" value="InterPro"/>
</dbReference>
<feature type="domain" description="PDEase" evidence="8">
    <location>
        <begin position="228"/>
        <end position="533"/>
    </location>
</feature>
<feature type="binding site" evidence="4">
    <location>
        <position position="344"/>
    </location>
    <ligand>
        <name>AMP</name>
        <dbReference type="ChEBI" id="CHEBI:456215"/>
    </ligand>
</feature>
<name>A0A7J6LAP2_PEROL</name>
<feature type="binding site" evidence="5">
    <location>
        <position position="438"/>
    </location>
    <ligand>
        <name>Zn(2+)</name>
        <dbReference type="ChEBI" id="CHEBI:29105"/>
        <label>1</label>
    </ligand>
</feature>
<dbReference type="PANTHER" id="PTHR11347">
    <property type="entry name" value="CYCLIC NUCLEOTIDE PHOSPHODIESTERASE"/>
    <property type="match status" value="1"/>
</dbReference>
<evidence type="ECO:0000256" key="5">
    <source>
        <dbReference type="PIRSR" id="PIRSR623088-3"/>
    </source>
</evidence>
<feature type="binding site" evidence="4">
    <location>
        <begin position="305"/>
        <end position="309"/>
    </location>
    <ligand>
        <name>AMP</name>
        <dbReference type="ChEBI" id="CHEBI:456215"/>
    </ligand>
</feature>
<protein>
    <recommendedName>
        <fullName evidence="6">Phosphodiesterase</fullName>
        <ecNumber evidence="6">3.1.4.-</ecNumber>
    </recommendedName>
</protein>
<dbReference type="InterPro" id="IPR023088">
    <property type="entry name" value="PDEase"/>
</dbReference>
<dbReference type="InterPro" id="IPR002073">
    <property type="entry name" value="PDEase_catalytic_dom"/>
</dbReference>
<evidence type="ECO:0000256" key="7">
    <source>
        <dbReference type="SAM" id="MobiDB-lite"/>
    </source>
</evidence>
<feature type="binding site" evidence="4">
    <location>
        <position position="438"/>
    </location>
    <ligand>
        <name>AMP</name>
        <dbReference type="ChEBI" id="CHEBI:456215"/>
    </ligand>
</feature>
<comment type="similarity">
    <text evidence="6">Belongs to the cyclic nucleotide phosphodiesterase family.</text>
</comment>
<gene>
    <name evidence="9" type="primary">PDE1B_8</name>
    <name evidence="9" type="ORF">FOZ61_007047</name>
</gene>
<evidence type="ECO:0000313" key="10">
    <source>
        <dbReference type="Proteomes" id="UP000570595"/>
    </source>
</evidence>
<reference evidence="9 10" key="1">
    <citation type="submission" date="2020-04" db="EMBL/GenBank/DDBJ databases">
        <title>Perkinsus olseni comparative genomics.</title>
        <authorList>
            <person name="Bogema D.R."/>
        </authorList>
    </citation>
    <scope>NUCLEOTIDE SEQUENCE [LARGE SCALE GENOMIC DNA]</scope>
    <source>
        <strain evidence="9">ATCC PRA-179</strain>
    </source>
</reference>
<feature type="binding site" evidence="5">
    <location>
        <position position="344"/>
    </location>
    <ligand>
        <name>Zn(2+)</name>
        <dbReference type="ChEBI" id="CHEBI:29105"/>
        <label>1</label>
    </ligand>
</feature>
<feature type="compositionally biased region" description="Low complexity" evidence="7">
    <location>
        <begin position="80"/>
        <end position="91"/>
    </location>
</feature>
<evidence type="ECO:0000256" key="6">
    <source>
        <dbReference type="RuleBase" id="RU363067"/>
    </source>
</evidence>
<dbReference type="InterPro" id="IPR023174">
    <property type="entry name" value="PDEase_CS"/>
</dbReference>
<dbReference type="EMBL" id="JABAHT010000417">
    <property type="protein sequence ID" value="KAF4656294.1"/>
    <property type="molecule type" value="Genomic_DNA"/>
</dbReference>
<feature type="active site" description="Proton donor" evidence="3">
    <location>
        <position position="305"/>
    </location>
</feature>
<keyword evidence="2 6" id="KW-0378">Hydrolase</keyword>
<dbReference type="GO" id="GO:0007165">
    <property type="term" value="P:signal transduction"/>
    <property type="evidence" value="ECO:0007669"/>
    <property type="project" value="InterPro"/>
</dbReference>
<dbReference type="GO" id="GO:0046872">
    <property type="term" value="F:metal ion binding"/>
    <property type="evidence" value="ECO:0007669"/>
    <property type="project" value="UniProtKB-KW"/>
</dbReference>
<dbReference type="PROSITE" id="PS00126">
    <property type="entry name" value="PDEASE_I_1"/>
    <property type="match status" value="1"/>
</dbReference>
<evidence type="ECO:0000256" key="2">
    <source>
        <dbReference type="ARBA" id="ARBA00022801"/>
    </source>
</evidence>
<evidence type="ECO:0000313" key="9">
    <source>
        <dbReference type="EMBL" id="KAF4656294.1"/>
    </source>
</evidence>
<feature type="compositionally biased region" description="Polar residues" evidence="7">
    <location>
        <begin position="157"/>
        <end position="169"/>
    </location>
</feature>
<dbReference type="Gene3D" id="1.10.1300.10">
    <property type="entry name" value="3'5'-cyclic nucleotide phosphodiesterase, catalytic domain"/>
    <property type="match status" value="1"/>
</dbReference>
<dbReference type="SMART" id="SM00471">
    <property type="entry name" value="HDc"/>
    <property type="match status" value="1"/>
</dbReference>
<dbReference type="AlphaFoldDB" id="A0A7J6LAP2"/>
<evidence type="ECO:0000259" key="8">
    <source>
        <dbReference type="PROSITE" id="PS51845"/>
    </source>
</evidence>
<keyword evidence="1 5" id="KW-0479">Metal-binding</keyword>
<feature type="region of interest" description="Disordered" evidence="7">
    <location>
        <begin position="154"/>
        <end position="180"/>
    </location>
</feature>
<dbReference type="OrthoDB" id="189220at2759"/>
<feature type="binding site" evidence="4">
    <location>
        <position position="492"/>
    </location>
    <ligand>
        <name>AMP</name>
        <dbReference type="ChEBI" id="CHEBI:456215"/>
    </ligand>
</feature>
<dbReference type="PRINTS" id="PR00387">
    <property type="entry name" value="PDIESTERASE1"/>
</dbReference>
<sequence length="537" mass="59331">MPVLNALDAPIEKTEEEPLEREVVDAELQKLLAADPAQMSYDEYLKWYVSLKNIQRFYRTPVIDPLTFIDGFAEEDFDKAAAAGGSQQPQQTSRGSPTPKEKTEKRPPTSSWSSSGVVTATAGGWSSAVPNRATVTNSSWSSSSAAAPVTSTWSSAGVSQRQPSATNGWSSVSSSSVDNGNRPGAGALALHQARSLMPPSCLGNFMKVTCEVFKAKRLSSVSSISTQDSEGYPSWKAVELEKAVTDFNWDIFEFVDGLRDPADVLKTVGMFLFKRVMADLGDEWYSKAMKWLVAVQEACHEVPFHNAIHAADVAIALHHLLQVFEPGLGSLDLIACYCAALAHDVYHPGYSNRFVLAFWESIDPADSHPLETLHAREAVRMLKKSGLAELLGRDRINLVHSMIIATDMQQHNMWVNKAKCLDVLSKEDRLCVMLHAADISNPARSRRVMQKWSIRCMREFWNERDLFLARGSDPPSTLPPRATCNASLASAQVGFSKFFVRPLLVAMLDSGSWVWLKNIDDNIRTRQDVIDAYASSL</sequence>
<feature type="region of interest" description="Disordered" evidence="7">
    <location>
        <begin position="80"/>
        <end position="118"/>
    </location>
</feature>
<dbReference type="Proteomes" id="UP000570595">
    <property type="component" value="Unassembled WGS sequence"/>
</dbReference>
<evidence type="ECO:0000256" key="4">
    <source>
        <dbReference type="PIRSR" id="PIRSR623088-2"/>
    </source>
</evidence>
<dbReference type="SUPFAM" id="SSF109604">
    <property type="entry name" value="HD-domain/PDEase-like"/>
    <property type="match status" value="1"/>
</dbReference>
<dbReference type="CDD" id="cd00077">
    <property type="entry name" value="HDc"/>
    <property type="match status" value="1"/>
</dbReference>
<dbReference type="InterPro" id="IPR003607">
    <property type="entry name" value="HD/PDEase_dom"/>
</dbReference>
<feature type="binding site" evidence="5">
    <location>
        <position position="343"/>
    </location>
    <ligand>
        <name>Zn(2+)</name>
        <dbReference type="ChEBI" id="CHEBI:29105"/>
        <label>1</label>
    </ligand>
</feature>
<organism evidence="9 10">
    <name type="scientific">Perkinsus olseni</name>
    <name type="common">Perkinsus atlanticus</name>
    <dbReference type="NCBI Taxonomy" id="32597"/>
    <lineage>
        <taxon>Eukaryota</taxon>
        <taxon>Sar</taxon>
        <taxon>Alveolata</taxon>
        <taxon>Perkinsozoa</taxon>
        <taxon>Perkinsea</taxon>
        <taxon>Perkinsida</taxon>
        <taxon>Perkinsidae</taxon>
        <taxon>Perkinsus</taxon>
    </lineage>
</organism>
<comment type="caution">
    <text evidence="9">The sequence shown here is derived from an EMBL/GenBank/DDBJ whole genome shotgun (WGS) entry which is preliminary data.</text>
</comment>
<feature type="binding site" evidence="5">
    <location>
        <position position="309"/>
    </location>
    <ligand>
        <name>Zn(2+)</name>
        <dbReference type="ChEBI" id="CHEBI:29105"/>
        <label>1</label>
    </ligand>
</feature>
<comment type="cofactor">
    <cofactor evidence="6">
        <name>a divalent metal cation</name>
        <dbReference type="ChEBI" id="CHEBI:60240"/>
    </cofactor>
    <text evidence="6">Binds 2 divalent metal cations per subunit. Site 1 may preferentially bind zinc ions, while site 2 has a preference for magnesium and/or manganese ions.</text>
</comment>
<dbReference type="PROSITE" id="PS51845">
    <property type="entry name" value="PDEASE_I_2"/>
    <property type="match status" value="1"/>
</dbReference>
<dbReference type="InterPro" id="IPR036971">
    <property type="entry name" value="PDEase_catalytic_dom_sf"/>
</dbReference>
<accession>A0A7J6LAP2</accession>
<evidence type="ECO:0000256" key="1">
    <source>
        <dbReference type="ARBA" id="ARBA00022723"/>
    </source>
</evidence>
<dbReference type="EC" id="3.1.4.-" evidence="6"/>
<proteinExistence type="inferred from homology"/>
<evidence type="ECO:0000256" key="3">
    <source>
        <dbReference type="PIRSR" id="PIRSR623088-1"/>
    </source>
</evidence>
<feature type="binding site" evidence="5">
    <location>
        <position position="344"/>
    </location>
    <ligand>
        <name>Zn(2+)</name>
        <dbReference type="ChEBI" id="CHEBI:29105"/>
        <label>2</label>
    </ligand>
</feature>
<dbReference type="Pfam" id="PF00233">
    <property type="entry name" value="PDEase_I"/>
    <property type="match status" value="1"/>
</dbReference>